<evidence type="ECO:0000256" key="1">
    <source>
        <dbReference type="SAM" id="Coils"/>
    </source>
</evidence>
<dbReference type="EMBL" id="GDID01003030">
    <property type="protein sequence ID" value="JAP93576.1"/>
    <property type="molecule type" value="Transcribed_RNA"/>
</dbReference>
<dbReference type="PROSITE" id="PS50222">
    <property type="entry name" value="EF_HAND_2"/>
    <property type="match status" value="1"/>
</dbReference>
<feature type="non-terminal residue" evidence="3">
    <location>
        <position position="1"/>
    </location>
</feature>
<sequence length="1803" mass="205822">LIRIIHPQELTNMRMLFSGLKINLETFSRTIRTYVPKFYVSSEELIDELALAIIDLFEELDSDTDGFITWSDFISYYTEASNVSQFATQQSKQNSVFTSVINQTSQISGKLCKILIEPTLPNGAQFSDLIGSSILNVHCFGDQYFIITQLAVYQSDSSFLFPKLIFEPTPKQLHQVREQSVTLDQKTKEKLEIQARKKLLQMDPQRFGAESQFDLLISHKDDQEQKKSDGLTQTVEIVCSKMLFPLPYIVVCVKAAMFVIISFQGSIGVTEPFKLETPATCIDFDAKTNKIYFGHVSGAVSSYQFTILQSQQQQELEKTTDVMTSQERLNMLLNKRKNLFKDKNEIVSNFTEKDLVFIYPELKQYFVHTHDEDSREVKEKKTKEKLEIKKKVEKILQIKASDQEIVHLIPGNIFNPHISTMEAHGIRATNIILEDPKAFIEASVMPPAQSLAIHEKKHGGTQVYVKCEMIISKYITSTAVKTVSSGYGHWEDQYQDNHFRLVIAGGDGSVTIIDDLLEVVTCFPDLHKEGLLTLFTMNDTITTIGYEKVYQINNQAIYQNYIGKVVVKDDMPDLETTESKHIERQHIDTSYKKIIEGNLIKTKTMIHQIPPPRPGSPILCSFIIGNIIGVIDFNYVITMFHAQSGAHVTRSSLNVPGLIGMKFGLCSYHPQKDIGILPIGKSLFSFKVVPSEKGEAETFDYLQKVEQIEQENKGKQFLIQNQAVNQSLTLQSICKTMTGYVINPYMQELALITDAHSIMIFSMATGMPVRHIDLVKLNQKMSDEAVEEERQNEYNVVETDDINSQYVENYKDQKQGNVILLNNDKRKPLQKKLKQIKQVDKTKQNLISVVGNKIQSVQIDKKGRILFIIGTIGVITLYWKTGCLFDNTSVGEVGQRQYEQIETLTYNPFSEKQINVKEAKQNDITSGSLECYSLNLDLSQTISRENQIHFPESQSRAIFDAYDREKSFYFICDVQNPQDIKAITFRPSVAFITEKTNKRILDYFNCAQYEEQLFYNKYILQKYKQNFTDNAHFQSEKHHLKGFYINKINFLTDPEMPLETTHKSYFTTMAVGSELSLFAAGTSDGRVLMYDTDSTKLVRQGTIQLPISTEIEPVVCLAFCGKYPIMFAATPSTCFLYTVRPVSPIERLLVSFRHSNYHPVSYPLHVDHLVKTNKFIKFTKFLLKHQIYDLIELAARNQVQDSFIQQICVQFDPEMKQSRRFFKENDIQKVIDLQKQKGSVMGSVIQQNMSKSQQLRTMSSLQQSVDFNKVMMQFQTKRISKNVSSKNAHTTLTESQAKVKKESKAKSETEVEVQLIFKDLFGQNPLKMLDSQNGKTPQKKKKQGFFKVKAAVNLLCLTKSVFSQGLQKSHLTVNAEYVKSLKKTVVEEDEDDLLIQTSVKVIPKAIKEQVKLSQQTKKIITDYQKSRTKQQKQAEITVYDQQLSKLENQEKEFERLNLIPKLIVENGKIQQIPVRLASVDSLRDYCSASTCHFSAANCELLIGDDMGYVSGYSLKQLFDEIGVKPVEPKRKQASGAQVEQLTGYQEQKLGKLSELMQKPSEMAQKDPDYIQLGKLKPMFHSSIIETRFGIRVAGQAVVCISVINNNIFVMSEDRIASFYSLSDLSLQGMFSRIELNPPPPNWEKLFGPLQQNSLLHVKPQKKDSEKLQIDDLINENKKFLPARMRIDLPQAAKYPIGFKFVLENQLVSSQISLNSKNVVEDTKQMLKQNIPVPTFDNEIKNFYKTTSLTPQLIEKNKNSWTIQAIIGRASGFRINSKLSRSQDVMSSLSCIVKGKRNDKDEDE</sequence>
<organism evidence="3">
    <name type="scientific">Trepomonas sp. PC1</name>
    <dbReference type="NCBI Taxonomy" id="1076344"/>
    <lineage>
        <taxon>Eukaryota</taxon>
        <taxon>Metamonada</taxon>
        <taxon>Diplomonadida</taxon>
        <taxon>Hexamitidae</taxon>
        <taxon>Hexamitinae</taxon>
        <taxon>Trepomonas</taxon>
    </lineage>
</organism>
<dbReference type="SUPFAM" id="SSF50978">
    <property type="entry name" value="WD40 repeat-like"/>
    <property type="match status" value="1"/>
</dbReference>
<protein>
    <recommendedName>
        <fullName evidence="2">EF-hand domain-containing protein</fullName>
    </recommendedName>
</protein>
<dbReference type="InterPro" id="IPR002048">
    <property type="entry name" value="EF_hand_dom"/>
</dbReference>
<dbReference type="InterPro" id="IPR018247">
    <property type="entry name" value="EF_Hand_1_Ca_BS"/>
</dbReference>
<name>A0A146KDJ8_9EUKA</name>
<evidence type="ECO:0000313" key="3">
    <source>
        <dbReference type="EMBL" id="JAP93576.1"/>
    </source>
</evidence>
<keyword evidence="1" id="KW-0175">Coiled coil</keyword>
<reference evidence="3" key="1">
    <citation type="submission" date="2015-07" db="EMBL/GenBank/DDBJ databases">
        <title>Adaptation to a free-living lifestyle via gene acquisitions in the diplomonad Trepomonas sp. PC1.</title>
        <authorList>
            <person name="Xu F."/>
            <person name="Jerlstrom-Hultqvist J."/>
            <person name="Kolisko M."/>
            <person name="Simpson A.G.B."/>
            <person name="Roger A.J."/>
            <person name="Svard S.G."/>
            <person name="Andersson J.O."/>
        </authorList>
    </citation>
    <scope>NUCLEOTIDE SEQUENCE</scope>
    <source>
        <strain evidence="3">PC1</strain>
    </source>
</reference>
<dbReference type="Gene3D" id="2.130.10.10">
    <property type="entry name" value="YVTN repeat-like/Quinoprotein amine dehydrogenase"/>
    <property type="match status" value="1"/>
</dbReference>
<feature type="domain" description="EF-hand" evidence="2">
    <location>
        <begin position="48"/>
        <end position="83"/>
    </location>
</feature>
<proteinExistence type="predicted"/>
<dbReference type="PROSITE" id="PS00018">
    <property type="entry name" value="EF_HAND_1"/>
    <property type="match status" value="1"/>
</dbReference>
<dbReference type="InterPro" id="IPR036322">
    <property type="entry name" value="WD40_repeat_dom_sf"/>
</dbReference>
<evidence type="ECO:0000259" key="2">
    <source>
        <dbReference type="PROSITE" id="PS50222"/>
    </source>
</evidence>
<dbReference type="GO" id="GO:0005509">
    <property type="term" value="F:calcium ion binding"/>
    <property type="evidence" value="ECO:0007669"/>
    <property type="project" value="InterPro"/>
</dbReference>
<feature type="coiled-coil region" evidence="1">
    <location>
        <begin position="1429"/>
        <end position="1459"/>
    </location>
</feature>
<gene>
    <name evidence="3" type="ORF">TPC1_14094</name>
</gene>
<accession>A0A146KDJ8</accession>
<dbReference type="InterPro" id="IPR015943">
    <property type="entry name" value="WD40/YVTN_repeat-like_dom_sf"/>
</dbReference>